<gene>
    <name evidence="1" type="ORF">OTI717_LOCUS28069</name>
</gene>
<reference evidence="1" key="1">
    <citation type="submission" date="2021-02" db="EMBL/GenBank/DDBJ databases">
        <authorList>
            <person name="Nowell W R."/>
        </authorList>
    </citation>
    <scope>NUCLEOTIDE SEQUENCE</scope>
</reference>
<dbReference type="Proteomes" id="UP000663823">
    <property type="component" value="Unassembled WGS sequence"/>
</dbReference>
<sequence length="125" mass="14758">ASNELRTNSLSSVRCAEFCLPSCHYGFNNANHIGKHLVSLISTYMPHLQTLRLWRPDDFPWTSTQHVDVFEQDLSELVKNLKEFTFLDICGKIHYEKVEPYRLMVQARFPNSRIDVEISRFRLWL</sequence>
<organism evidence="1 2">
    <name type="scientific">Rotaria sordida</name>
    <dbReference type="NCBI Taxonomy" id="392033"/>
    <lineage>
        <taxon>Eukaryota</taxon>
        <taxon>Metazoa</taxon>
        <taxon>Spiralia</taxon>
        <taxon>Gnathifera</taxon>
        <taxon>Rotifera</taxon>
        <taxon>Eurotatoria</taxon>
        <taxon>Bdelloidea</taxon>
        <taxon>Philodinida</taxon>
        <taxon>Philodinidae</taxon>
        <taxon>Rotaria</taxon>
    </lineage>
</organism>
<dbReference type="AlphaFoldDB" id="A0A819MQA3"/>
<name>A0A819MQA3_9BILA</name>
<evidence type="ECO:0000313" key="2">
    <source>
        <dbReference type="Proteomes" id="UP000663823"/>
    </source>
</evidence>
<protein>
    <submittedName>
        <fullName evidence="1">Uncharacterized protein</fullName>
    </submittedName>
</protein>
<dbReference type="EMBL" id="CAJOAX010006523">
    <property type="protein sequence ID" value="CAF3983285.1"/>
    <property type="molecule type" value="Genomic_DNA"/>
</dbReference>
<evidence type="ECO:0000313" key="1">
    <source>
        <dbReference type="EMBL" id="CAF3983285.1"/>
    </source>
</evidence>
<feature type="non-terminal residue" evidence="1">
    <location>
        <position position="1"/>
    </location>
</feature>
<proteinExistence type="predicted"/>
<accession>A0A819MQA3</accession>
<comment type="caution">
    <text evidence="1">The sequence shown here is derived from an EMBL/GenBank/DDBJ whole genome shotgun (WGS) entry which is preliminary data.</text>
</comment>